<comment type="caution">
    <text evidence="11">The sequence shown here is derived from an EMBL/GenBank/DDBJ whole genome shotgun (WGS) entry which is preliminary data.</text>
</comment>
<dbReference type="InterPro" id="IPR029044">
    <property type="entry name" value="Nucleotide-diphossugar_trans"/>
</dbReference>
<dbReference type="SUPFAM" id="SSF52833">
    <property type="entry name" value="Thioredoxin-like"/>
    <property type="match status" value="1"/>
</dbReference>
<evidence type="ECO:0000256" key="6">
    <source>
        <dbReference type="PIRSR" id="PIRSR602081-1"/>
    </source>
</evidence>
<dbReference type="SUPFAM" id="SSF53448">
    <property type="entry name" value="Nucleotide-diphospho-sugar transferases"/>
    <property type="match status" value="1"/>
</dbReference>
<dbReference type="InterPro" id="IPR029060">
    <property type="entry name" value="PIN-like_dom_sf"/>
</dbReference>
<keyword evidence="9" id="KW-0812">Transmembrane</keyword>
<keyword evidence="12" id="KW-1185">Reference proteome</keyword>
<dbReference type="PANTHER" id="PTHR11455">
    <property type="entry name" value="CRYPTOCHROME"/>
    <property type="match status" value="1"/>
</dbReference>
<feature type="binding site" evidence="6">
    <location>
        <begin position="696"/>
        <end position="698"/>
    </location>
    <ligand>
        <name>FAD</name>
        <dbReference type="ChEBI" id="CHEBI:57692"/>
    </ligand>
</feature>
<dbReference type="InterPro" id="IPR036155">
    <property type="entry name" value="Crypto/Photolyase_N_sf"/>
</dbReference>
<feature type="binding site" evidence="6">
    <location>
        <begin position="598"/>
        <end position="605"/>
    </location>
    <ligand>
        <name>FAD</name>
        <dbReference type="ChEBI" id="CHEBI:57692"/>
    </ligand>
</feature>
<dbReference type="GO" id="GO:0032922">
    <property type="term" value="P:circadian regulation of gene expression"/>
    <property type="evidence" value="ECO:0007669"/>
    <property type="project" value="TreeGrafter"/>
</dbReference>
<feature type="compositionally biased region" description="Low complexity" evidence="8">
    <location>
        <begin position="1697"/>
        <end position="1710"/>
    </location>
</feature>
<evidence type="ECO:0000256" key="4">
    <source>
        <dbReference type="ARBA" id="ARBA00022827"/>
    </source>
</evidence>
<feature type="binding site" evidence="6">
    <location>
        <position position="595"/>
    </location>
    <ligand>
        <name>FAD</name>
        <dbReference type="ChEBI" id="CHEBI:57692"/>
    </ligand>
</feature>
<dbReference type="InterPro" id="IPR018394">
    <property type="entry name" value="DNA_photolyase_1_CS_C"/>
</dbReference>
<dbReference type="InterPro" id="IPR014729">
    <property type="entry name" value="Rossmann-like_a/b/a_fold"/>
</dbReference>
<feature type="site" description="Electron transfer via tryptophanyl radical" evidence="7">
    <location>
        <position position="630"/>
    </location>
</feature>
<dbReference type="Pfam" id="PF04488">
    <property type="entry name" value="Gly_transf_sug"/>
    <property type="match status" value="1"/>
</dbReference>
<evidence type="ECO:0000256" key="8">
    <source>
        <dbReference type="SAM" id="MobiDB-lite"/>
    </source>
</evidence>
<dbReference type="InterPro" id="IPR002716">
    <property type="entry name" value="PIN_dom"/>
</dbReference>
<dbReference type="SMART" id="SM00670">
    <property type="entry name" value="PINc"/>
    <property type="match status" value="1"/>
</dbReference>
<dbReference type="GO" id="GO:0004540">
    <property type="term" value="F:RNA nuclease activity"/>
    <property type="evidence" value="ECO:0007669"/>
    <property type="project" value="UniProtKB-ARBA"/>
</dbReference>
<keyword evidence="4 6" id="KW-0274">FAD</keyword>
<dbReference type="Gene3D" id="3.40.50.1010">
    <property type="entry name" value="5'-nuclease"/>
    <property type="match status" value="1"/>
</dbReference>
<reference evidence="11" key="1">
    <citation type="submission" date="2016-06" db="EMBL/GenBank/DDBJ databases">
        <title>Draft Genome sequence of the fungus Inonotus baumii.</title>
        <authorList>
            <person name="Zhu H."/>
            <person name="Lin W."/>
        </authorList>
    </citation>
    <scope>NUCLEOTIDE SEQUENCE</scope>
    <source>
        <strain evidence="11">821</strain>
    </source>
</reference>
<dbReference type="Gene3D" id="3.40.50.620">
    <property type="entry name" value="HUPs"/>
    <property type="match status" value="1"/>
</dbReference>
<keyword evidence="9" id="KW-0472">Membrane</keyword>
<feature type="transmembrane region" description="Helical" evidence="9">
    <location>
        <begin position="1532"/>
        <end position="1550"/>
    </location>
</feature>
<keyword evidence="9" id="KW-1133">Transmembrane helix</keyword>
<dbReference type="Pfam" id="PF00875">
    <property type="entry name" value="DNA_photolyase"/>
    <property type="match status" value="1"/>
</dbReference>
<dbReference type="PROSITE" id="PS00394">
    <property type="entry name" value="DNA_PHOTOLYASES_1_1"/>
    <property type="match status" value="1"/>
</dbReference>
<dbReference type="Gene3D" id="3.90.550.20">
    <property type="match status" value="1"/>
</dbReference>
<feature type="binding site" evidence="6">
    <location>
        <begin position="554"/>
        <end position="558"/>
    </location>
    <ligand>
        <name>FAD</name>
        <dbReference type="ChEBI" id="CHEBI:57692"/>
    </ligand>
</feature>
<sequence length="1795" mass="202528">MDAATDSDSSLRNEKSEDTNISDDEIFSELEKEIEDDFEMAAFRERRLEELKWEMNATKTMREQGHGRLEEVTDEKETIRISASEKRCVIHFYHRNFKRCEIMNKHLETIATKHFETRFLRVFVENVPWLVERLQIKVLPCVVCFIDGVTKDRLVGFEEVGNSDAFETASLELRLQMSGRDRELSASSDTMPAFWFVAYSHLNISVERSFSTAMGKRARSEERGAPVDGHKAKKAHVDAKQLYNKVATAENAAAVDENPPLWALLDAVKGRKSDPRKGESVVYWMRMEDLRDNRALSRASEQAQKDGIPLLVLFVISPQDYEAHDRGPRRIGFMLRNLKMLKASLDELHIPLHIVTIEPRRSIPAKVVNMLKDWGATRLFANISYEVDELRRDIKTCEIGKEAGVKCDFVQDKLIVNPGVLTTKEGKAYAVYSPWQKRWVEVLNDNLNWIEEAPMPKPNSETIRSLGRFSKLFKSEVPEFVKRFECADKDKMAKYWPAGTDAAMQMLDRFLHTKARSSQIGEVSPLSDGAEASDKNSRIKEYSSARNLADMDTTSRLSPYLASGVISARACIRATLDLLKRKSVEAGRNNGIGMWVQEIAWRDFYNHVMVSFPRVSMGRPYLEKFANVKWETNEEHLQAWKDGKTGVPIVDAAMRQLNEFGWMHNRSRMIVAMYLTKDLMLDWRLGEKYFMENLIDGDLASNNGGWQWSASTGTDPQPYFRIFNPVSQSEKADPSGNYTRHYVPELSKLTGKGAPSLSRPLLPKSLNSNGSCLRVCTAIHEPKMLYQSFWAPSRDTRQPPIQSKDLRSAGALRLVSSKVAERTDNDWTNWSDPALRLIDEESNRMDVDPQPPAGISGPGGGTDSITQLSLVIDTNILLGHLEVLQQFAEDVERESVPVSIVIPGVVVEELDYQKTDKNRQLCWSARLASTWILQKIRERKTVRGQAYHETLQRSGSWKRRDPGSSNDDLIVDCCLFLREKRHHNVLAVSQDNNLCTNAESQGIPTLNPKAYTRWSSKSLAQIIFGHDYPHLNRFADYRETFRPKRVREALDDELGEEPVKNTTHGDDGMEIDDDGFIQCEPPPQHLLDDLHDQVLAHFGILLSELLRRVAPPSLFTEARPKSGAASSIHASAITSKPAKDWKPNEILSYLCNARRVPASASAADGPEWTALGPSRLACVPAEVRSTGSSIRRRRDNELSGTALPTNGPAEAWEIIVANSKLLCLFTLHSPLPWAYLSFARPPPPSPFLIVTHNSSWATFMASRRTVIVLSSVSIYLAIDNDAYLTEEEVGPVDEDAFWNATTAGKEERIPRIIHQTWKSETLPDRWKDISQQCRDMMPDYEYMLWTDAASRDFIAREYPWFLDTFDAYTYPIQRADAIRYFVLHHYGGVYLDLDVGCRRRLDRLLVYPVVLPKTVPVGVSNDLMFAEKNHPFMAQTIHNLVTFDHDWVLNYPTVMFSTGPMFLSAQYGIWTSSHFPTPDAPSGEVRILPKPLYGKNAKIEDVPNSFFLHYYGSSWHADDAAFIGFLGKWGKGLMWIGFIFVIGGTLHLYWRRRKSKRSEGYQILLPRAHQRNGRWTVDLGLFTLTSRGWSSTTPVSSCPPTPSADEDSMPMLPLSFAVRPPSPSASEASIERRTGIIGVLTRYRLWIMTTITGGYDRPRGRVGGAPTRRGWPNRGYLFFLPAIFTPNTVPVSEQGSRRSSNSRSMSASASHIRHASHVSEKNGYLDGDLEDAAVYGASSSLQPNVDGSVQVFSRPPTPGGLGGAPPPYPVATSDGGAAALRARSADETWDSWEAH</sequence>
<dbReference type="InterPro" id="IPR006050">
    <property type="entry name" value="DNA_photolyase_N"/>
</dbReference>
<dbReference type="InterPro" id="IPR036249">
    <property type="entry name" value="Thioredoxin-like_sf"/>
</dbReference>
<keyword evidence="5" id="KW-0157">Chromophore</keyword>
<dbReference type="Gene3D" id="1.25.40.80">
    <property type="match status" value="1"/>
</dbReference>
<dbReference type="GO" id="GO:0006139">
    <property type="term" value="P:nucleobase-containing compound metabolic process"/>
    <property type="evidence" value="ECO:0007669"/>
    <property type="project" value="UniProtKB-ARBA"/>
</dbReference>
<feature type="region of interest" description="Disordered" evidence="8">
    <location>
        <begin position="1745"/>
        <end position="1795"/>
    </location>
</feature>
<dbReference type="GO" id="GO:0043153">
    <property type="term" value="P:entrainment of circadian clock by photoperiod"/>
    <property type="evidence" value="ECO:0007669"/>
    <property type="project" value="TreeGrafter"/>
</dbReference>
<evidence type="ECO:0000256" key="3">
    <source>
        <dbReference type="ARBA" id="ARBA00022630"/>
    </source>
</evidence>
<protein>
    <recommendedName>
        <fullName evidence="10">Photolyase/cryptochrome alpha/beta domain-containing protein</fullName>
    </recommendedName>
</protein>
<evidence type="ECO:0000256" key="5">
    <source>
        <dbReference type="ARBA" id="ARBA00022991"/>
    </source>
</evidence>
<feature type="domain" description="Photolyase/cryptochrome alpha/beta" evidence="10">
    <location>
        <begin position="278"/>
        <end position="415"/>
    </location>
</feature>
<dbReference type="GO" id="GO:0006950">
    <property type="term" value="P:response to stress"/>
    <property type="evidence" value="ECO:0007669"/>
    <property type="project" value="UniProtKB-ARBA"/>
</dbReference>
<evidence type="ECO:0000313" key="11">
    <source>
        <dbReference type="EMBL" id="OCB90876.1"/>
    </source>
</evidence>
<comment type="cofactor">
    <cofactor evidence="6">
        <name>FAD</name>
        <dbReference type="ChEBI" id="CHEBI:57692"/>
    </cofactor>
    <text evidence="6">Binds 1 FAD per subunit.</text>
</comment>
<feature type="binding site" evidence="6">
    <location>
        <position position="542"/>
    </location>
    <ligand>
        <name>FAD</name>
        <dbReference type="ChEBI" id="CHEBI:57692"/>
    </ligand>
</feature>
<dbReference type="EMBL" id="LNZH02000115">
    <property type="protein sequence ID" value="OCB90876.1"/>
    <property type="molecule type" value="Genomic_DNA"/>
</dbReference>
<dbReference type="Gene3D" id="3.40.30.10">
    <property type="entry name" value="Glutaredoxin"/>
    <property type="match status" value="1"/>
</dbReference>
<evidence type="ECO:0000313" key="12">
    <source>
        <dbReference type="Proteomes" id="UP000757232"/>
    </source>
</evidence>
<dbReference type="Gene3D" id="1.10.579.10">
    <property type="entry name" value="DNA Cyclobutane Dipyrimidine Photolyase, subunit A, domain 3"/>
    <property type="match status" value="1"/>
</dbReference>
<organism evidence="11 12">
    <name type="scientific">Sanghuangporus baumii</name>
    <name type="common">Phellinus baumii</name>
    <dbReference type="NCBI Taxonomy" id="108892"/>
    <lineage>
        <taxon>Eukaryota</taxon>
        <taxon>Fungi</taxon>
        <taxon>Dikarya</taxon>
        <taxon>Basidiomycota</taxon>
        <taxon>Agaricomycotina</taxon>
        <taxon>Agaricomycetes</taxon>
        <taxon>Hymenochaetales</taxon>
        <taxon>Hymenochaetaceae</taxon>
        <taxon>Sanghuangporus</taxon>
    </lineage>
</organism>
<dbReference type="CDD" id="cd02989">
    <property type="entry name" value="Phd_like_TxnDC9"/>
    <property type="match status" value="1"/>
</dbReference>
<feature type="region of interest" description="Disordered" evidence="8">
    <location>
        <begin position="1690"/>
        <end position="1723"/>
    </location>
</feature>
<dbReference type="Proteomes" id="UP000757232">
    <property type="component" value="Unassembled WGS sequence"/>
</dbReference>
<feature type="site" description="Electron transfer via tryptophanyl radical" evidence="7">
    <location>
        <position position="706"/>
    </location>
</feature>
<dbReference type="SUPFAM" id="SSF52425">
    <property type="entry name" value="Cryptochrome/photolyase, N-terminal domain"/>
    <property type="match status" value="1"/>
</dbReference>
<dbReference type="PROSITE" id="PS51645">
    <property type="entry name" value="PHR_CRY_ALPHA_BETA"/>
    <property type="match status" value="1"/>
</dbReference>
<dbReference type="GO" id="GO:0005634">
    <property type="term" value="C:nucleus"/>
    <property type="evidence" value="ECO:0007669"/>
    <property type="project" value="TreeGrafter"/>
</dbReference>
<dbReference type="GO" id="GO:0005737">
    <property type="term" value="C:cytoplasm"/>
    <property type="evidence" value="ECO:0007669"/>
    <property type="project" value="TreeGrafter"/>
</dbReference>
<comment type="similarity">
    <text evidence="2">Belongs to the glycosyltransferase 32 family.</text>
</comment>
<dbReference type="FunFam" id="3.90.550.20:FF:000005">
    <property type="entry name" value="Unplaced genomic scaffold supercont1.17, whole genome shotgun sequence"/>
    <property type="match status" value="1"/>
</dbReference>
<keyword evidence="3 6" id="KW-0285">Flavoprotein</keyword>
<evidence type="ECO:0000256" key="9">
    <source>
        <dbReference type="SAM" id="Phobius"/>
    </source>
</evidence>
<dbReference type="GO" id="GO:0003677">
    <property type="term" value="F:DNA binding"/>
    <property type="evidence" value="ECO:0007669"/>
    <property type="project" value="TreeGrafter"/>
</dbReference>
<name>A0A9Q5I3I0_SANBA</name>
<dbReference type="OrthoDB" id="435881at2759"/>
<dbReference type="SUPFAM" id="SSF48173">
    <property type="entry name" value="Cryptochrome/photolyase FAD-binding domain"/>
    <property type="match status" value="1"/>
</dbReference>
<dbReference type="GO" id="GO:0003904">
    <property type="term" value="F:deoxyribodipyrimidine photo-lyase activity"/>
    <property type="evidence" value="ECO:0007669"/>
    <property type="project" value="TreeGrafter"/>
</dbReference>
<evidence type="ECO:0000256" key="7">
    <source>
        <dbReference type="PIRSR" id="PIRSR602081-2"/>
    </source>
</evidence>
<feature type="region of interest" description="Disordered" evidence="8">
    <location>
        <begin position="1"/>
        <end position="26"/>
    </location>
</feature>
<evidence type="ECO:0000256" key="2">
    <source>
        <dbReference type="ARBA" id="ARBA00009003"/>
    </source>
</evidence>
<evidence type="ECO:0000259" key="10">
    <source>
        <dbReference type="PROSITE" id="PS51645"/>
    </source>
</evidence>
<accession>A0A9Q5I3I0</accession>
<comment type="similarity">
    <text evidence="1">Belongs to the DNA photolyase class-1 family.</text>
</comment>
<dbReference type="InterPro" id="IPR002081">
    <property type="entry name" value="Cryptochrome/DNA_photolyase_1"/>
</dbReference>
<dbReference type="GO" id="GO:0071949">
    <property type="term" value="F:FAD binding"/>
    <property type="evidence" value="ECO:0007669"/>
    <property type="project" value="TreeGrafter"/>
</dbReference>
<dbReference type="Pfam" id="PF03441">
    <property type="entry name" value="FAD_binding_7"/>
    <property type="match status" value="1"/>
</dbReference>
<feature type="compositionally biased region" description="Basic and acidic residues" evidence="8">
    <location>
        <begin position="9"/>
        <end position="18"/>
    </location>
</feature>
<dbReference type="InterPro" id="IPR005101">
    <property type="entry name" value="Cryptochr/Photolyase_FAD-bd"/>
</dbReference>
<feature type="site" description="Electron transfer via tryptophanyl radical" evidence="7">
    <location>
        <position position="683"/>
    </location>
</feature>
<dbReference type="InterPro" id="IPR007577">
    <property type="entry name" value="GlycoTrfase_DXD_sugar-bd_CS"/>
</dbReference>
<gene>
    <name evidence="11" type="ORF">A7U60_g1900</name>
</gene>
<dbReference type="SUPFAM" id="SSF88723">
    <property type="entry name" value="PIN domain-like"/>
    <property type="match status" value="1"/>
</dbReference>
<dbReference type="InterPro" id="IPR036134">
    <property type="entry name" value="Crypto/Photolyase_FAD-like_sf"/>
</dbReference>
<dbReference type="PANTHER" id="PTHR11455:SF18">
    <property type="entry name" value="SI:CH1073-390K14.1"/>
    <property type="match status" value="1"/>
</dbReference>
<dbReference type="Pfam" id="PF13638">
    <property type="entry name" value="PIN_4"/>
    <property type="match status" value="1"/>
</dbReference>
<dbReference type="CDD" id="cd18727">
    <property type="entry name" value="PIN_Swt1-like"/>
    <property type="match status" value="1"/>
</dbReference>
<proteinExistence type="inferred from homology"/>
<evidence type="ECO:0000256" key="1">
    <source>
        <dbReference type="ARBA" id="ARBA00005862"/>
    </source>
</evidence>